<dbReference type="Proteomes" id="UP000215453">
    <property type="component" value="Chromosome 5"/>
</dbReference>
<dbReference type="EMBL" id="LT882680">
    <property type="protein sequence ID" value="SMY24853.1"/>
    <property type="molecule type" value="Genomic_DNA"/>
</dbReference>
<accession>A0A1Y6LKC2</accession>
<name>A0A1Y6LKC2_ZYMTR</name>
<feature type="region of interest" description="Disordered" evidence="1">
    <location>
        <begin position="302"/>
        <end position="348"/>
    </location>
</feature>
<reference evidence="2 3" key="1">
    <citation type="submission" date="2016-10" db="EMBL/GenBank/DDBJ databases">
        <authorList>
            <person name="Varghese N."/>
        </authorList>
    </citation>
    <scope>NUCLEOTIDE SEQUENCE [LARGE SCALE GENOMIC DNA]</scope>
</reference>
<dbReference type="AlphaFoldDB" id="A0A1Y6LKC2"/>
<sequence length="348" mass="39165">MEMESISEEEFHARLAYLHGQKSLEEAAAESARRTLKLNDEIEQLRRQQKRHVVVDVPAEHPQNVKTNIVRTPESQTLQNDEQPEDIQYNETPANAPARNGFAPAHTAVATGSMRLHQLRLLDSDVPDQQAIQQIDEHQECARSTKTKIPSSVCSSYVVDDQEFHTITRAPNGNDFVELRCSVCGANSRKAANVLRFFRGVPAFRQHVRASHQDLVAKEDTRTDRQIVERDTYRTLSAAEKHSVLNGDHAAFKIEKILAGDADAEARMRSARAPHERRSYADNAAHNGKNMQASHVAVPDGSDMYSVASSGLQTSEMTSYDAAKRRKRTDYDEDDDEPNPRKTLKKQE</sequence>
<proteinExistence type="predicted"/>
<organism evidence="2 3">
    <name type="scientific">Zymoseptoria tritici ST99CH_1A5</name>
    <dbReference type="NCBI Taxonomy" id="1276529"/>
    <lineage>
        <taxon>Eukaryota</taxon>
        <taxon>Fungi</taxon>
        <taxon>Dikarya</taxon>
        <taxon>Ascomycota</taxon>
        <taxon>Pezizomycotina</taxon>
        <taxon>Dothideomycetes</taxon>
        <taxon>Dothideomycetidae</taxon>
        <taxon>Mycosphaerellales</taxon>
        <taxon>Mycosphaerellaceae</taxon>
        <taxon>Zymoseptoria</taxon>
    </lineage>
</organism>
<feature type="region of interest" description="Disordered" evidence="1">
    <location>
        <begin position="268"/>
        <end position="289"/>
    </location>
</feature>
<feature type="compositionally biased region" description="Basic and acidic residues" evidence="1">
    <location>
        <begin position="268"/>
        <end position="280"/>
    </location>
</feature>
<evidence type="ECO:0000313" key="3">
    <source>
        <dbReference type="Proteomes" id="UP000215453"/>
    </source>
</evidence>
<gene>
    <name evidence="2" type="ORF">ZT1A5_G6295</name>
</gene>
<evidence type="ECO:0000313" key="2">
    <source>
        <dbReference type="EMBL" id="SMY24853.1"/>
    </source>
</evidence>
<feature type="compositionally biased region" description="Polar residues" evidence="1">
    <location>
        <begin position="307"/>
        <end position="318"/>
    </location>
</feature>
<protein>
    <submittedName>
        <fullName evidence="2">Uncharacterized protein</fullName>
    </submittedName>
</protein>
<evidence type="ECO:0000256" key="1">
    <source>
        <dbReference type="SAM" id="MobiDB-lite"/>
    </source>
</evidence>